<gene>
    <name evidence="3" type="ORF">Z518_09318</name>
</gene>
<name>A0A0D2FHZ0_9EURO</name>
<dbReference type="HOGENOM" id="CLU_078321_0_0_1"/>
<evidence type="ECO:0000256" key="2">
    <source>
        <dbReference type="SAM" id="SignalP"/>
    </source>
</evidence>
<dbReference type="GeneID" id="25297389"/>
<proteinExistence type="predicted"/>
<reference evidence="3 4" key="1">
    <citation type="submission" date="2015-01" db="EMBL/GenBank/DDBJ databases">
        <title>The Genome Sequence of Rhinocladiella mackenzie CBS 650.93.</title>
        <authorList>
            <consortium name="The Broad Institute Genomics Platform"/>
            <person name="Cuomo C."/>
            <person name="de Hoog S."/>
            <person name="Gorbushina A."/>
            <person name="Stielow B."/>
            <person name="Teixiera M."/>
            <person name="Abouelleil A."/>
            <person name="Chapman S.B."/>
            <person name="Priest M."/>
            <person name="Young S.K."/>
            <person name="Wortman J."/>
            <person name="Nusbaum C."/>
            <person name="Birren B."/>
        </authorList>
    </citation>
    <scope>NUCLEOTIDE SEQUENCE [LARGE SCALE GENOMIC DNA]</scope>
    <source>
        <strain evidence="3 4">CBS 650.93</strain>
    </source>
</reference>
<feature type="chain" id="PRO_5002242143" evidence="2">
    <location>
        <begin position="20"/>
        <end position="309"/>
    </location>
</feature>
<feature type="signal peptide" evidence="2">
    <location>
        <begin position="1"/>
        <end position="19"/>
    </location>
</feature>
<keyword evidence="4" id="KW-1185">Reference proteome</keyword>
<keyword evidence="2" id="KW-0732">Signal</keyword>
<feature type="compositionally biased region" description="Low complexity" evidence="1">
    <location>
        <begin position="160"/>
        <end position="172"/>
    </location>
</feature>
<sequence length="309" mass="31336">MLFGQTALFLSSLVLLASAQEPEDAIIKGLTPGRTRLPTSTNKLMSRSLDKRCTGSCEECFGDGYTLCPDSSIYCYLPGDSYYGLDSCPGSSTTDYTSSAAASTPTSTSSSGVDDICYETGATCTSCFGPTYLECPDGYHCYDPNDPLYDTCPDDDDTDTSSSGDSSDSSSTTCADIYGAGSVPCGDDSCYNPDEGDVCCADGYHCEGGYTCSTIVGKCCAPGSTSSSCSSSDTDSGLSSSYTLTSDISSATSSSGLVYSTDALVTTSATETSSTSSSTSVSQFDSGGAGSVAVGKGLLLAAGLGALVL</sequence>
<protein>
    <submittedName>
        <fullName evidence="3">Rhinocladiella mackenziei CBS 650.93 unplaced genomic scaffold supercont1.7, whole genome shotgun sequence</fullName>
    </submittedName>
</protein>
<dbReference type="AlphaFoldDB" id="A0A0D2FHZ0"/>
<evidence type="ECO:0000313" key="4">
    <source>
        <dbReference type="Proteomes" id="UP000053617"/>
    </source>
</evidence>
<evidence type="ECO:0000313" key="3">
    <source>
        <dbReference type="EMBL" id="KIX01592.1"/>
    </source>
</evidence>
<dbReference type="Proteomes" id="UP000053617">
    <property type="component" value="Unassembled WGS sequence"/>
</dbReference>
<organism evidence="3 4">
    <name type="scientific">Rhinocladiella mackenziei CBS 650.93</name>
    <dbReference type="NCBI Taxonomy" id="1442369"/>
    <lineage>
        <taxon>Eukaryota</taxon>
        <taxon>Fungi</taxon>
        <taxon>Dikarya</taxon>
        <taxon>Ascomycota</taxon>
        <taxon>Pezizomycotina</taxon>
        <taxon>Eurotiomycetes</taxon>
        <taxon>Chaetothyriomycetidae</taxon>
        <taxon>Chaetothyriales</taxon>
        <taxon>Herpotrichiellaceae</taxon>
        <taxon>Rhinocladiella</taxon>
    </lineage>
</organism>
<feature type="region of interest" description="Disordered" evidence="1">
    <location>
        <begin position="152"/>
        <end position="172"/>
    </location>
</feature>
<dbReference type="RefSeq" id="XP_013268728.1">
    <property type="nucleotide sequence ID" value="XM_013413274.1"/>
</dbReference>
<dbReference type="VEuPathDB" id="FungiDB:Z518_09318"/>
<dbReference type="OrthoDB" id="5409186at2759"/>
<evidence type="ECO:0000256" key="1">
    <source>
        <dbReference type="SAM" id="MobiDB-lite"/>
    </source>
</evidence>
<accession>A0A0D2FHZ0</accession>
<dbReference type="EMBL" id="KN847481">
    <property type="protein sequence ID" value="KIX01592.1"/>
    <property type="molecule type" value="Genomic_DNA"/>
</dbReference>